<gene>
    <name evidence="2" type="ORF">ACH5RR_012487</name>
</gene>
<organism evidence="2 3">
    <name type="scientific">Cinchona calisaya</name>
    <dbReference type="NCBI Taxonomy" id="153742"/>
    <lineage>
        <taxon>Eukaryota</taxon>
        <taxon>Viridiplantae</taxon>
        <taxon>Streptophyta</taxon>
        <taxon>Embryophyta</taxon>
        <taxon>Tracheophyta</taxon>
        <taxon>Spermatophyta</taxon>
        <taxon>Magnoliopsida</taxon>
        <taxon>eudicotyledons</taxon>
        <taxon>Gunneridae</taxon>
        <taxon>Pentapetalae</taxon>
        <taxon>asterids</taxon>
        <taxon>lamiids</taxon>
        <taxon>Gentianales</taxon>
        <taxon>Rubiaceae</taxon>
        <taxon>Cinchonoideae</taxon>
        <taxon>Cinchoneae</taxon>
        <taxon>Cinchona</taxon>
    </lineage>
</organism>
<feature type="compositionally biased region" description="Gly residues" evidence="1">
    <location>
        <begin position="132"/>
        <end position="141"/>
    </location>
</feature>
<comment type="caution">
    <text evidence="2">The sequence shown here is derived from an EMBL/GenBank/DDBJ whole genome shotgun (WGS) entry which is preliminary data.</text>
</comment>
<sequence length="163" mass="18273">MNEPLFYGAGIALSPLIGLKPPDRLQVKSIDYVKQQLGVVPISLASKETGRGKIIAWKKAEFTKRKNFEVDNVYGEGESCLNYQGRERRQPLEQANDLEAKHPKGNFAELPIKRWKSERRWGKKGNLSLEGAGRGDNGDGGHLSRRHLGLGRERERRGHSSGQ</sequence>
<proteinExistence type="predicted"/>
<name>A0ABD3AAA4_9GENT</name>
<feature type="region of interest" description="Disordered" evidence="1">
    <location>
        <begin position="86"/>
        <end position="105"/>
    </location>
</feature>
<evidence type="ECO:0000313" key="3">
    <source>
        <dbReference type="Proteomes" id="UP001630127"/>
    </source>
</evidence>
<evidence type="ECO:0000256" key="1">
    <source>
        <dbReference type="SAM" id="MobiDB-lite"/>
    </source>
</evidence>
<protein>
    <submittedName>
        <fullName evidence="2">Uncharacterized protein</fullName>
    </submittedName>
</protein>
<dbReference type="Proteomes" id="UP001630127">
    <property type="component" value="Unassembled WGS sequence"/>
</dbReference>
<evidence type="ECO:0000313" key="2">
    <source>
        <dbReference type="EMBL" id="KAL3527831.1"/>
    </source>
</evidence>
<dbReference type="AlphaFoldDB" id="A0ABD3AAA4"/>
<reference evidence="2 3" key="1">
    <citation type="submission" date="2024-11" db="EMBL/GenBank/DDBJ databases">
        <title>A near-complete genome assembly of Cinchona calisaya.</title>
        <authorList>
            <person name="Lian D.C."/>
            <person name="Zhao X.W."/>
            <person name="Wei L."/>
        </authorList>
    </citation>
    <scope>NUCLEOTIDE SEQUENCE [LARGE SCALE GENOMIC DNA]</scope>
    <source>
        <tissue evidence="2">Nenye</tissue>
    </source>
</reference>
<accession>A0ABD3AAA4</accession>
<dbReference type="EMBL" id="JBJUIK010000005">
    <property type="protein sequence ID" value="KAL3527831.1"/>
    <property type="molecule type" value="Genomic_DNA"/>
</dbReference>
<feature type="region of interest" description="Disordered" evidence="1">
    <location>
        <begin position="124"/>
        <end position="163"/>
    </location>
</feature>
<keyword evidence="3" id="KW-1185">Reference proteome</keyword>
<feature type="compositionally biased region" description="Basic and acidic residues" evidence="1">
    <location>
        <begin position="150"/>
        <end position="163"/>
    </location>
</feature>